<dbReference type="Proteomes" id="UP000294927">
    <property type="component" value="Unassembled WGS sequence"/>
</dbReference>
<protein>
    <submittedName>
        <fullName evidence="1">Uncharacterized protein</fullName>
    </submittedName>
</protein>
<dbReference type="OrthoDB" id="5185254at2"/>
<proteinExistence type="predicted"/>
<evidence type="ECO:0000313" key="1">
    <source>
        <dbReference type="EMBL" id="TDV40122.1"/>
    </source>
</evidence>
<comment type="caution">
    <text evidence="1">The sequence shown here is derived from an EMBL/GenBank/DDBJ whole genome shotgun (WGS) entry which is preliminary data.</text>
</comment>
<dbReference type="EMBL" id="SOCP01000024">
    <property type="protein sequence ID" value="TDV40122.1"/>
    <property type="molecule type" value="Genomic_DNA"/>
</dbReference>
<dbReference type="AlphaFoldDB" id="A0A4R7UW02"/>
<sequence>MSITLPSIAPCLPDCEYTADRERDLADPCEAGHTCTVYVDTVEQMETGAQPIVINLVRWLGADGTIDATRVEMWNSDGTPVGMNAFTAAGAASLATALNRASELAGDAR</sequence>
<evidence type="ECO:0000313" key="2">
    <source>
        <dbReference type="Proteomes" id="UP000294927"/>
    </source>
</evidence>
<reference evidence="1 2" key="1">
    <citation type="submission" date="2019-03" db="EMBL/GenBank/DDBJ databases">
        <title>Genomic Encyclopedia of Archaeal and Bacterial Type Strains, Phase II (KMG-II): from individual species to whole genera.</title>
        <authorList>
            <person name="Goeker M."/>
        </authorList>
    </citation>
    <scope>NUCLEOTIDE SEQUENCE [LARGE SCALE GENOMIC DNA]</scope>
    <source>
        <strain evidence="1 2">DSM 45499</strain>
    </source>
</reference>
<accession>A0A4R7UW02</accession>
<keyword evidence="2" id="KW-1185">Reference proteome</keyword>
<gene>
    <name evidence="1" type="ORF">CLV71_124141</name>
</gene>
<organism evidence="1 2">
    <name type="scientific">Actinophytocola oryzae</name>
    <dbReference type="NCBI Taxonomy" id="502181"/>
    <lineage>
        <taxon>Bacteria</taxon>
        <taxon>Bacillati</taxon>
        <taxon>Actinomycetota</taxon>
        <taxon>Actinomycetes</taxon>
        <taxon>Pseudonocardiales</taxon>
        <taxon>Pseudonocardiaceae</taxon>
    </lineage>
</organism>
<dbReference type="RefSeq" id="WP_133908562.1">
    <property type="nucleotide sequence ID" value="NZ_SOCP01000024.1"/>
</dbReference>
<name>A0A4R7UW02_9PSEU</name>